<evidence type="ECO:0000256" key="6">
    <source>
        <dbReference type="ARBA" id="ARBA00022723"/>
    </source>
</evidence>
<evidence type="ECO:0000259" key="9">
    <source>
        <dbReference type="Pfam" id="PF00962"/>
    </source>
</evidence>
<dbReference type="GO" id="GO:0004000">
    <property type="term" value="F:adenosine deaminase activity"/>
    <property type="evidence" value="ECO:0007669"/>
    <property type="project" value="TreeGrafter"/>
</dbReference>
<dbReference type="Gene3D" id="3.20.20.140">
    <property type="entry name" value="Metal-dependent hydrolases"/>
    <property type="match status" value="1"/>
</dbReference>
<dbReference type="InterPro" id="IPR001365">
    <property type="entry name" value="A_deaminase_dom"/>
</dbReference>
<dbReference type="Pfam" id="PF00962">
    <property type="entry name" value="A_deaminase"/>
    <property type="match status" value="1"/>
</dbReference>
<dbReference type="GO" id="GO:0009168">
    <property type="term" value="P:purine ribonucleoside monophosphate biosynthetic process"/>
    <property type="evidence" value="ECO:0007669"/>
    <property type="project" value="InterPro"/>
</dbReference>
<evidence type="ECO:0000313" key="10">
    <source>
        <dbReference type="Proteomes" id="UP000095280"/>
    </source>
</evidence>
<dbReference type="InterPro" id="IPR006330">
    <property type="entry name" value="Ado/ade_deaminase"/>
</dbReference>
<dbReference type="WBParaSite" id="maker-uti_cns_0000225-snap-gene-1.3-mRNA-1">
    <property type="protein sequence ID" value="maker-uti_cns_0000225-snap-gene-1.3-mRNA-1"/>
    <property type="gene ID" value="maker-uti_cns_0000225-snap-gene-1.3"/>
</dbReference>
<dbReference type="GO" id="GO:0016740">
    <property type="term" value="F:transferase activity"/>
    <property type="evidence" value="ECO:0007669"/>
    <property type="project" value="InterPro"/>
</dbReference>
<dbReference type="PANTHER" id="PTHR11409:SF43">
    <property type="entry name" value="ADENOSINE DEAMINASE"/>
    <property type="match status" value="1"/>
</dbReference>
<comment type="subcellular location">
    <subcellularLocation>
        <location evidence="2">Cell membrane</location>
        <topology evidence="2">Peripheral membrane protein</topology>
        <orientation evidence="2">Extracellular side</orientation>
    </subcellularLocation>
</comment>
<dbReference type="GO" id="GO:0006154">
    <property type="term" value="P:adenosine catabolic process"/>
    <property type="evidence" value="ECO:0007669"/>
    <property type="project" value="TreeGrafter"/>
</dbReference>
<evidence type="ECO:0000256" key="2">
    <source>
        <dbReference type="ARBA" id="ARBA00004296"/>
    </source>
</evidence>
<protein>
    <recommendedName>
        <fullName evidence="5">Adenosine deaminase</fullName>
        <ecNumber evidence="4">3.5.4.4</ecNumber>
    </recommendedName>
</protein>
<dbReference type="Proteomes" id="UP000095280">
    <property type="component" value="Unplaced"/>
</dbReference>
<evidence type="ECO:0000256" key="5">
    <source>
        <dbReference type="ARBA" id="ARBA00018099"/>
    </source>
</evidence>
<dbReference type="PROSITE" id="PS00485">
    <property type="entry name" value="A_DEAMINASE"/>
    <property type="match status" value="1"/>
</dbReference>
<dbReference type="NCBIfam" id="TIGR01430">
    <property type="entry name" value="aden_deam"/>
    <property type="match status" value="1"/>
</dbReference>
<evidence type="ECO:0000256" key="8">
    <source>
        <dbReference type="ARBA" id="ARBA00022833"/>
    </source>
</evidence>
<comment type="similarity">
    <text evidence="3">Belongs to the metallo-dependent hydrolases superfamily. Adenosine and AMP deaminases family.</text>
</comment>
<evidence type="ECO:0000256" key="4">
    <source>
        <dbReference type="ARBA" id="ARBA00012784"/>
    </source>
</evidence>
<keyword evidence="6" id="KW-0479">Metal-binding</keyword>
<feature type="domain" description="Adenosine deaminase" evidence="9">
    <location>
        <begin position="8"/>
        <end position="337"/>
    </location>
</feature>
<sequence>IQRQSLHRVELHCHLEGALRPATVLQVARRRGLKAPADTPEAFAEFLRRKSPSSLAEFLAYFPQLVEFAAGDREAIGQLAQDFVADCASNCVCYVESRFCPSLFANSELSAEGVLRAVLEGFEVGSARHGVKVRAILCALRNDPDGSSETLTLAKAYSTHGVVGVDLAGDDRADELAGGTSPKLIELFRQASAAGLHRTVHAGENSGSALVSEALDKMNAERIGHGYHCLDDPAVYQQILQRRVHLEVCPLSSRLTGAVLSDWPHHPVHRFASDRASYSINSDDPTFTGQWLAEEYRLCAEQVGLPPWELVKANYNAAWASFLPDEERQLLLGQLNDYY</sequence>
<dbReference type="EC" id="3.5.4.4" evidence="4"/>
<dbReference type="AlphaFoldDB" id="A0A1I8FX80"/>
<reference evidence="11" key="1">
    <citation type="submission" date="2016-11" db="UniProtKB">
        <authorList>
            <consortium name="WormBaseParasite"/>
        </authorList>
    </citation>
    <scope>IDENTIFICATION</scope>
</reference>
<dbReference type="GO" id="GO:0060169">
    <property type="term" value="P:negative regulation of adenosine receptor signaling pathway"/>
    <property type="evidence" value="ECO:0007669"/>
    <property type="project" value="TreeGrafter"/>
</dbReference>
<name>A0A1I8FX80_9PLAT</name>
<organism evidence="10 11">
    <name type="scientific">Macrostomum lignano</name>
    <dbReference type="NCBI Taxonomy" id="282301"/>
    <lineage>
        <taxon>Eukaryota</taxon>
        <taxon>Metazoa</taxon>
        <taxon>Spiralia</taxon>
        <taxon>Lophotrochozoa</taxon>
        <taxon>Platyhelminthes</taxon>
        <taxon>Rhabditophora</taxon>
        <taxon>Macrostomorpha</taxon>
        <taxon>Macrostomida</taxon>
        <taxon>Macrostomidae</taxon>
        <taxon>Macrostomum</taxon>
    </lineage>
</organism>
<dbReference type="InterPro" id="IPR032466">
    <property type="entry name" value="Metal_Hydrolase"/>
</dbReference>
<evidence type="ECO:0000256" key="7">
    <source>
        <dbReference type="ARBA" id="ARBA00022801"/>
    </source>
</evidence>
<dbReference type="InterPro" id="IPR001917">
    <property type="entry name" value="Aminotrans_II_pyridoxalP_BS"/>
</dbReference>
<dbReference type="GO" id="GO:0009897">
    <property type="term" value="C:external side of plasma membrane"/>
    <property type="evidence" value="ECO:0007669"/>
    <property type="project" value="TreeGrafter"/>
</dbReference>
<evidence type="ECO:0000256" key="1">
    <source>
        <dbReference type="ARBA" id="ARBA00001947"/>
    </source>
</evidence>
<dbReference type="GO" id="GO:0046872">
    <property type="term" value="F:metal ion binding"/>
    <property type="evidence" value="ECO:0007669"/>
    <property type="project" value="UniProtKB-KW"/>
</dbReference>
<dbReference type="GO" id="GO:0043103">
    <property type="term" value="P:hypoxanthine salvage"/>
    <property type="evidence" value="ECO:0007669"/>
    <property type="project" value="TreeGrafter"/>
</dbReference>
<accession>A0A1I8FX80</accession>
<dbReference type="SUPFAM" id="SSF51556">
    <property type="entry name" value="Metallo-dependent hydrolases"/>
    <property type="match status" value="1"/>
</dbReference>
<dbReference type="GO" id="GO:0005829">
    <property type="term" value="C:cytosol"/>
    <property type="evidence" value="ECO:0007669"/>
    <property type="project" value="TreeGrafter"/>
</dbReference>
<dbReference type="GO" id="GO:0046103">
    <property type="term" value="P:inosine biosynthetic process"/>
    <property type="evidence" value="ECO:0007669"/>
    <property type="project" value="TreeGrafter"/>
</dbReference>
<dbReference type="PROSITE" id="PS00599">
    <property type="entry name" value="AA_TRANSFER_CLASS_2"/>
    <property type="match status" value="1"/>
</dbReference>
<keyword evidence="8" id="KW-0862">Zinc</keyword>
<evidence type="ECO:0000313" key="11">
    <source>
        <dbReference type="WBParaSite" id="maker-uti_cns_0000225-snap-gene-1.3-mRNA-1"/>
    </source>
</evidence>
<keyword evidence="10" id="KW-1185">Reference proteome</keyword>
<keyword evidence="7" id="KW-0378">Hydrolase</keyword>
<evidence type="ECO:0000256" key="3">
    <source>
        <dbReference type="ARBA" id="ARBA00006676"/>
    </source>
</evidence>
<dbReference type="PANTHER" id="PTHR11409">
    <property type="entry name" value="ADENOSINE DEAMINASE"/>
    <property type="match status" value="1"/>
</dbReference>
<comment type="cofactor">
    <cofactor evidence="1">
        <name>Zn(2+)</name>
        <dbReference type="ChEBI" id="CHEBI:29105"/>
    </cofactor>
</comment>
<proteinExistence type="inferred from homology"/>
<dbReference type="InterPro" id="IPR006650">
    <property type="entry name" value="A/AMP_deam_AS"/>
</dbReference>